<gene>
    <name evidence="2" type="ORF">COU08_00195</name>
</gene>
<evidence type="ECO:0000313" key="3">
    <source>
        <dbReference type="Proteomes" id="UP000228635"/>
    </source>
</evidence>
<comment type="caution">
    <text evidence="2">The sequence shown here is derived from an EMBL/GenBank/DDBJ whole genome shotgun (WGS) entry which is preliminary data.</text>
</comment>
<organism evidence="2 3">
    <name type="scientific">Candidatus Harrisonbacteria bacterium CG10_big_fil_rev_8_21_14_0_10_42_17</name>
    <dbReference type="NCBI Taxonomy" id="1974584"/>
    <lineage>
        <taxon>Bacteria</taxon>
        <taxon>Candidatus Harrisoniibacteriota</taxon>
    </lineage>
</organism>
<proteinExistence type="predicted"/>
<sequence>MKKRLKISIILIIPTIILALSQESVFASTLAQSEEVKEARETVEESIQKLEGADILNEFEIKKEGLENIFKLSAAETKNLQEYLTAITNGEAEFQALQESLSEEVNNHLFYIKTQQQSLAEAKTVKELKDLATAFNTWRQETYNFTTQKVVDFLLVFRAKAALAITDERFEKIKTTLTKIKATKEKSADWRGLLESAASHIKNARELHQEARSLLLSYTPSQDEETTLEKEEKKEENINTNTTQQEIEKQMIEEIVTKEQKAETEINNEDVEKSLPPTIQDLIAESLKSMKLAYQDFITIAKRITN</sequence>
<dbReference type="Proteomes" id="UP000228635">
    <property type="component" value="Unassembled WGS sequence"/>
</dbReference>
<feature type="region of interest" description="Disordered" evidence="1">
    <location>
        <begin position="221"/>
        <end position="243"/>
    </location>
</feature>
<feature type="compositionally biased region" description="Basic and acidic residues" evidence="1">
    <location>
        <begin position="227"/>
        <end position="237"/>
    </location>
</feature>
<name>A0A2M6WJA3_9BACT</name>
<reference evidence="3" key="1">
    <citation type="submission" date="2017-09" db="EMBL/GenBank/DDBJ databases">
        <title>Depth-based differentiation of microbial function through sediment-hosted aquifers and enrichment of novel symbionts in the deep terrestrial subsurface.</title>
        <authorList>
            <person name="Probst A.J."/>
            <person name="Ladd B."/>
            <person name="Jarett J.K."/>
            <person name="Geller-Mcgrath D.E."/>
            <person name="Sieber C.M.K."/>
            <person name="Emerson J.B."/>
            <person name="Anantharaman K."/>
            <person name="Thomas B.C."/>
            <person name="Malmstrom R."/>
            <person name="Stieglmeier M."/>
            <person name="Klingl A."/>
            <person name="Woyke T."/>
            <person name="Ryan C.M."/>
            <person name="Banfield J.F."/>
        </authorList>
    </citation>
    <scope>NUCLEOTIDE SEQUENCE [LARGE SCALE GENOMIC DNA]</scope>
</reference>
<evidence type="ECO:0000256" key="1">
    <source>
        <dbReference type="SAM" id="MobiDB-lite"/>
    </source>
</evidence>
<dbReference type="EMBL" id="PFBA01000003">
    <property type="protein sequence ID" value="PIT92856.1"/>
    <property type="molecule type" value="Genomic_DNA"/>
</dbReference>
<protein>
    <submittedName>
        <fullName evidence="2">Uncharacterized protein</fullName>
    </submittedName>
</protein>
<dbReference type="AlphaFoldDB" id="A0A2M6WJA3"/>
<evidence type="ECO:0000313" key="2">
    <source>
        <dbReference type="EMBL" id="PIT92856.1"/>
    </source>
</evidence>
<accession>A0A2M6WJA3</accession>